<keyword evidence="2" id="KW-1185">Reference proteome</keyword>
<proteinExistence type="predicted"/>
<dbReference type="HGNC" id="HGNC:26715">
    <property type="gene designation" value="PROX2"/>
</dbReference>
<dbReference type="GeneTree" id="ENSGT00940000154790"/>
<reference evidence="1" key="4">
    <citation type="submission" date="2025-08" db="UniProtKB">
        <authorList>
            <consortium name="Ensembl"/>
        </authorList>
    </citation>
    <scope>IDENTIFICATION</scope>
</reference>
<protein>
    <submittedName>
        <fullName evidence="1">Prospero homeobox 2</fullName>
    </submittedName>
</protein>
<feature type="non-terminal residue" evidence="1">
    <location>
        <position position="8"/>
    </location>
</feature>
<dbReference type="EMBL" id="AC006530">
    <property type="status" value="NOT_ANNOTATED_CDS"/>
    <property type="molecule type" value="Genomic_DNA"/>
</dbReference>
<reference evidence="1" key="5">
    <citation type="submission" date="2025-09" db="UniProtKB">
        <authorList>
            <consortium name="Ensembl"/>
        </authorList>
    </citation>
    <scope>IDENTIFICATION</scope>
</reference>
<dbReference type="Bgee" id="ENSG00000119608">
    <property type="expression patterns" value="Expressed in male germ line stem cell (sensu Vertebrata) in testis and 92 other cell types or tissues"/>
</dbReference>
<dbReference type="VEuPathDB" id="HostDB:ENSG00000119608"/>
<dbReference type="Antibodypedia" id="50733">
    <property type="antibodies" value="69 antibodies from 13 providers"/>
</dbReference>
<reference evidence="1 2" key="1">
    <citation type="journal article" date="2001" name="Nature">
        <title>Initial sequencing and analysis of the human genome.</title>
        <authorList>
            <consortium name="International Human Genome Sequencing Consortium"/>
            <person name="Lander E.S."/>
            <person name="Linton L.M."/>
            <person name="Birren B."/>
            <person name="Nusbaum C."/>
            <person name="Zody M.C."/>
            <person name="Baldwin J."/>
            <person name="Devon K."/>
            <person name="Dewar K."/>
            <person name="Doyle M."/>
            <person name="FitzHugh W."/>
            <person name="Funke R."/>
            <person name="Gage D."/>
            <person name="Harris K."/>
            <person name="Heaford A."/>
            <person name="Howland J."/>
            <person name="Kann L."/>
            <person name="Lehoczky J."/>
            <person name="LeVine R."/>
            <person name="McEwan P."/>
            <person name="McKernan K."/>
            <person name="Meldrim J."/>
            <person name="Mesirov J.P."/>
            <person name="Miranda C."/>
            <person name="Morris W."/>
            <person name="Naylor J."/>
            <person name="Raymond C."/>
            <person name="Rosetti M."/>
            <person name="Santos R."/>
            <person name="Sheridan A."/>
            <person name="Sougnez C."/>
            <person name="Stange-Thomann N."/>
            <person name="Stojanovic N."/>
            <person name="Subramanian A."/>
            <person name="Wyman D."/>
            <person name="Rogers J."/>
            <person name="Sulston J."/>
            <person name="Ainscough R."/>
            <person name="Beck S."/>
            <person name="Bentley D."/>
            <person name="Burton J."/>
            <person name="Clee C."/>
            <person name="Carter N."/>
            <person name="Coulson A."/>
            <person name="Deadman R."/>
            <person name="Deloukas P."/>
            <person name="Dunham A."/>
            <person name="Dunham I."/>
            <person name="Durbin R."/>
            <person name="French L."/>
            <person name="Grafham D."/>
            <person name="Gregory S."/>
            <person name="Hubbard T."/>
            <person name="Humphray S."/>
            <person name="Hunt A."/>
            <person name="Jones M."/>
            <person name="Lloyd C."/>
            <person name="McMurray A."/>
            <person name="Matthews L."/>
            <person name="Mercer S."/>
            <person name="Milne S."/>
            <person name="Mullikin J.C."/>
            <person name="Mungall A."/>
            <person name="Plumb R."/>
            <person name="Ross M."/>
            <person name="Shownkeen R."/>
            <person name="Sims S."/>
            <person name="Waterston R.H."/>
            <person name="Wilson R.K."/>
            <person name="Hillier L.W."/>
            <person name="McPherson J.D."/>
            <person name="Marra M.A."/>
            <person name="Mardis E.R."/>
            <person name="Fulton L.A."/>
            <person name="Chinwalla A.T."/>
            <person name="Pepin K.H."/>
            <person name="Gish W.R."/>
            <person name="Chissoe S.L."/>
            <person name="Wendl M.C."/>
            <person name="Delehaunty K.D."/>
            <person name="Miner T.L."/>
            <person name="Delehaunty A."/>
            <person name="Kramer J.B."/>
            <person name="Cook L.L."/>
            <person name="Fulton R.S."/>
            <person name="Johnson D.L."/>
            <person name="Minx P.J."/>
            <person name="Clifton S.W."/>
            <person name="Hawkins T."/>
            <person name="Branscomb E."/>
            <person name="Predki P."/>
            <person name="Richardson P."/>
            <person name="Wenning S."/>
            <person name="Slezak T."/>
            <person name="Doggett N."/>
            <person name="Cheng J.F."/>
            <person name="Olsen A."/>
            <person name="Lucas S."/>
            <person name="Elkin C."/>
            <person name="Uberbacher E."/>
            <person name="Frazier M."/>
            <person name="Gibbs R.A."/>
            <person name="Muzny D.M."/>
            <person name="Scherer S.E."/>
            <person name="Bouck J.B."/>
            <person name="Sodergren E.J."/>
            <person name="Worley K.C."/>
            <person name="Rives C.M."/>
            <person name="Gorrell J.H."/>
            <person name="Metzker M.L."/>
            <person name="Naylor S.L."/>
            <person name="Kucherlapati R.S."/>
            <person name="Nelson D.L."/>
            <person name="Weinstock G.M."/>
            <person name="Sakaki Y."/>
            <person name="Fujiyama A."/>
            <person name="Hattori M."/>
            <person name="Yada T."/>
            <person name="Toyoda A."/>
            <person name="Itoh T."/>
            <person name="Kawagoe C."/>
            <person name="Watanabe H."/>
            <person name="Totoki Y."/>
            <person name="Taylor T."/>
            <person name="Weissenbach J."/>
            <person name="Heilig R."/>
            <person name="Saurin W."/>
            <person name="Artiguenave F."/>
            <person name="Brottier P."/>
            <person name="Bruls T."/>
            <person name="Pelletier E."/>
            <person name="Robert C."/>
            <person name="Wincker P."/>
            <person name="Smith D.R."/>
            <person name="Doucette-Stamm L."/>
            <person name="Rubenfield M."/>
            <person name="Weinstock K."/>
            <person name="Lee H.M."/>
            <person name="Dubois J."/>
            <person name="Rosenthal A."/>
            <person name="Platzer M."/>
            <person name="Nyakatura G."/>
            <person name="Taudien S."/>
            <person name="Rump A."/>
            <person name="Yang H."/>
            <person name="Yu J."/>
            <person name="Wang J."/>
            <person name="Huang G."/>
            <person name="Gu J."/>
            <person name="Hood L."/>
            <person name="Rowen L."/>
            <person name="Madan A."/>
            <person name="Qin S."/>
            <person name="Davis R.W."/>
            <person name="Federspiel N.A."/>
            <person name="Abola A.P."/>
            <person name="Proctor M.J."/>
            <person name="Myers R.M."/>
            <person name="Schmutz J."/>
            <person name="Dickson M."/>
            <person name="Grimwood J."/>
            <person name="Cox D.R."/>
            <person name="Olson M.V."/>
            <person name="Kaul R."/>
            <person name="Raymond C."/>
            <person name="Shimizu N."/>
            <person name="Kawasaki K."/>
            <person name="Minoshima S."/>
            <person name="Evans G.A."/>
            <person name="Athanasiou M."/>
            <person name="Schultz R."/>
            <person name="Roe B.A."/>
            <person name="Chen F."/>
            <person name="Pan H."/>
            <person name="Ramser J."/>
            <person name="Lehrach H."/>
            <person name="Reinhardt R."/>
            <person name="McCombie W.R."/>
            <person name="de la Bastide M."/>
            <person name="Dedhia N."/>
            <person name="Blocker H."/>
            <person name="Hornischer K."/>
            <person name="Nordsiek G."/>
            <person name="Agarwala R."/>
            <person name="Aravind L."/>
            <person name="Bailey J.A."/>
            <person name="Bateman A."/>
            <person name="Batzoglou S."/>
            <person name="Birney E."/>
            <person name="Bork P."/>
            <person name="Brown D.G."/>
            <person name="Burge C.B."/>
            <person name="Cerutti L."/>
            <person name="Chen H.C."/>
            <person name="Church D."/>
            <person name="Clamp M."/>
            <person name="Copley R.R."/>
            <person name="Doerks T."/>
            <person name="Eddy S.R."/>
            <person name="Eichler E.E."/>
            <person name="Furey T.S."/>
            <person name="Galagan J."/>
            <person name="Gilbert J.G."/>
            <person name="Harmon C."/>
            <person name="Hayashizaki Y."/>
            <person name="Haussler D."/>
            <person name="Hermjakob H."/>
            <person name="Hokamp K."/>
            <person name="Jang W."/>
            <person name="Johnson L.S."/>
            <person name="Jones T.A."/>
            <person name="Kasif S."/>
            <person name="Kaspryzk A."/>
            <person name="Kennedy S."/>
            <person name="Kent W.J."/>
            <person name="Kitts P."/>
            <person name="Koonin E.V."/>
            <person name="Korf I."/>
            <person name="Kulp D."/>
            <person name="Lancet D."/>
            <person name="Lowe T.M."/>
            <person name="McLysaght A."/>
            <person name="Mikkelsen T."/>
            <person name="Moran J.V."/>
            <person name="Mulder N."/>
            <person name="Pollara V.J."/>
            <person name="Ponting C.P."/>
            <person name="Schuler G."/>
            <person name="Schultz J."/>
            <person name="Slater G."/>
            <person name="Smit A.F."/>
            <person name="Stupka E."/>
            <person name="Szustakowski J."/>
            <person name="Thierry-Mieg D."/>
            <person name="Thierry-Mieg J."/>
            <person name="Wagner L."/>
            <person name="Wallis J."/>
            <person name="Wheeler R."/>
            <person name="Williams A."/>
            <person name="Wolf Y.I."/>
            <person name="Wolfe K.H."/>
            <person name="Yang S.P."/>
            <person name="Yeh R.F."/>
            <person name="Collins F."/>
            <person name="Guyer M.S."/>
            <person name="Peterson J."/>
            <person name="Felsenfeld A."/>
            <person name="Wetterstrand K.A."/>
            <person name="Patrinos A."/>
            <person name="Morgan M.J."/>
            <person name="de Jong P."/>
            <person name="Catanese J.J."/>
            <person name="Osoegawa K."/>
            <person name="Shizuya H."/>
            <person name="Choi S."/>
            <person name="Chen Y.J."/>
        </authorList>
    </citation>
    <scope>NUCLEOTIDE SEQUENCE [LARGE SCALE GENOMIC DNA]</scope>
</reference>
<evidence type="ECO:0000313" key="2">
    <source>
        <dbReference type="Proteomes" id="UP000005640"/>
    </source>
</evidence>
<dbReference type="Ensembl" id="ENST00000619947.1">
    <property type="protein sequence ID" value="ENSP00000478947.1"/>
    <property type="gene ID" value="ENSG00000119608.15"/>
</dbReference>
<dbReference type="Proteomes" id="UP000005640">
    <property type="component" value="Chromosome 14"/>
</dbReference>
<gene>
    <name evidence="1" type="primary">PROX2</name>
</gene>
<sequence>MDPNSILL</sequence>
<organism evidence="1 2">
    <name type="scientific">Homo sapiens</name>
    <name type="common">Human</name>
    <dbReference type="NCBI Taxonomy" id="9606"/>
    <lineage>
        <taxon>Eukaryota</taxon>
        <taxon>Metazoa</taxon>
        <taxon>Chordata</taxon>
        <taxon>Craniata</taxon>
        <taxon>Vertebrata</taxon>
        <taxon>Euteleostomi</taxon>
        <taxon>Mammalia</taxon>
        <taxon>Eutheria</taxon>
        <taxon>Euarchontoglires</taxon>
        <taxon>Primates</taxon>
        <taxon>Haplorrhini</taxon>
        <taxon>Catarrhini</taxon>
        <taxon>Hominidae</taxon>
        <taxon>Homo</taxon>
    </lineage>
</organism>
<dbReference type="OpenTargets" id="ENSG00000119608"/>
<reference evidence="1 2" key="3">
    <citation type="journal article" date="2004" name="Nature">
        <title>Finishing the euchromatic sequence of the human genome.</title>
        <authorList>
            <consortium name="International Human Genome Sequencing Consortium"/>
        </authorList>
    </citation>
    <scope>NUCLEOTIDE SEQUENCE [LARGE SCALE GENOMIC DNA]</scope>
</reference>
<evidence type="ECO:0000313" key="1">
    <source>
        <dbReference type="Ensembl" id="ENSP00000478947.1"/>
    </source>
</evidence>
<dbReference type="ExpressionAtlas" id="A0A0G2JMC2">
    <property type="expression patterns" value="baseline and differential"/>
</dbReference>
<name>A0A0G2JMC2_HUMAN</name>
<dbReference type="OrthoDB" id="10038576at2759"/>
<reference evidence="1 2" key="2">
    <citation type="journal article" date="2003" name="Nature">
        <title>The DNA sequence and analysis of human chromosome 14.</title>
        <authorList>
            <person name="Heilig R."/>
            <person name="Eckenberg R."/>
            <person name="Petit J.L."/>
            <person name="Fonknechten N."/>
            <person name="Da Silva C."/>
            <person name="Cattolico L."/>
            <person name="Levy M."/>
            <person name="Barbe V."/>
            <person name="de Berardinis V."/>
            <person name="Ureta-Vidal A."/>
            <person name="Pelletier E."/>
            <person name="Vico V."/>
            <person name="Anthouard V."/>
            <person name="Rowen L."/>
            <person name="Madan A."/>
            <person name="Qin S."/>
            <person name="Sun H."/>
            <person name="Du H."/>
            <person name="Pepin K."/>
            <person name="Artiguenave F."/>
            <person name="Robert C."/>
            <person name="Cruaud C."/>
            <person name="Bruls T."/>
            <person name="Jaillon O."/>
            <person name="Friedlander L."/>
            <person name="Samson G."/>
            <person name="Brottier P."/>
            <person name="Cure S."/>
            <person name="Segurens B."/>
            <person name="Aniere F."/>
            <person name="Samain S."/>
            <person name="Crespeau H."/>
            <person name="Abbasi N."/>
            <person name="Aiach N."/>
            <person name="Boscus D."/>
            <person name="Dickhoff R."/>
            <person name="Dors M."/>
            <person name="Dubois I."/>
            <person name="Friedman C."/>
            <person name="Gouyvenoux M."/>
            <person name="James R."/>
            <person name="Madan A."/>
            <person name="Mairey-Estrada B."/>
            <person name="Mangenot S."/>
            <person name="Martins N."/>
            <person name="Menard M."/>
            <person name="Oztas S."/>
            <person name="Ratcliffe A."/>
            <person name="Shaffer T."/>
            <person name="Trask B."/>
            <person name="Vacherie B."/>
            <person name="Bellemere C."/>
            <person name="Belser C."/>
            <person name="Besnard-Gonnet M."/>
            <person name="Bartol-Mavel D."/>
            <person name="Boutard M."/>
            <person name="Briez-Silla S."/>
            <person name="Combette S."/>
            <person name="Dufosse-Laurent V."/>
            <person name="Ferron C."/>
            <person name="Lechaplais C."/>
            <person name="Louesse C."/>
            <person name="Muselet D."/>
            <person name="Magdelenat G."/>
            <person name="Pateau E."/>
            <person name="Petit E."/>
            <person name="Sirvain-Trukniewicz P."/>
            <person name="Trybou A."/>
            <person name="Vega-Czarny N."/>
            <person name="Bataille E."/>
            <person name="Bluet E."/>
            <person name="Bordelais I."/>
            <person name="Dubois M."/>
            <person name="Dumont C."/>
            <person name="Guerin T."/>
            <person name="Haffray S."/>
            <person name="Hammadi R."/>
            <person name="Muanga J."/>
            <person name="Pellouin V."/>
            <person name="Robert D."/>
            <person name="Wunderle E."/>
            <person name="Gauguet G."/>
            <person name="Roy A."/>
            <person name="Sainte-Marthe L."/>
            <person name="Verdier J."/>
            <person name="Verdier-Discala C."/>
            <person name="Hillier L."/>
            <person name="Fulton L."/>
            <person name="McPherson J."/>
            <person name="Matsuda F."/>
            <person name="Wilson R."/>
            <person name="Scarpelli C."/>
            <person name="Gyapay G."/>
            <person name="Wincker P."/>
            <person name="Saurin W."/>
            <person name="Quetier F."/>
            <person name="Waterston R."/>
            <person name="Hood L."/>
            <person name="Weissenbach J."/>
        </authorList>
    </citation>
    <scope>NUCLEOTIDE SEQUENCE [LARGE SCALE GENOMIC DNA]</scope>
</reference>
<accession>A0A0G2JMC2</accession>